<dbReference type="EMBL" id="BPQP01000063">
    <property type="protein sequence ID" value="GJD96541.1"/>
    <property type="molecule type" value="Genomic_DNA"/>
</dbReference>
<comment type="caution">
    <text evidence="1">The sequence shown here is derived from an EMBL/GenBank/DDBJ whole genome shotgun (WGS) entry which is preliminary data.</text>
</comment>
<reference evidence="1" key="2">
    <citation type="submission" date="2021-08" db="EMBL/GenBank/DDBJ databases">
        <authorList>
            <person name="Tani A."/>
            <person name="Ola A."/>
            <person name="Ogura Y."/>
            <person name="Katsura K."/>
            <person name="Hayashi T."/>
        </authorList>
    </citation>
    <scope>NUCLEOTIDE SEQUENCE</scope>
    <source>
        <strain evidence="1">DSM 19015</strain>
    </source>
</reference>
<keyword evidence="2" id="KW-1185">Reference proteome</keyword>
<dbReference type="SUPFAM" id="SSF46689">
    <property type="entry name" value="Homeodomain-like"/>
    <property type="match status" value="1"/>
</dbReference>
<evidence type="ECO:0000313" key="1">
    <source>
        <dbReference type="EMBL" id="GJD96541.1"/>
    </source>
</evidence>
<accession>A0ABQ4S0Z6</accession>
<proteinExistence type="predicted"/>
<evidence type="ECO:0008006" key="3">
    <source>
        <dbReference type="Google" id="ProtNLM"/>
    </source>
</evidence>
<sequence>MPQPLSFDLRSRVLAAGDAGLSCRGAAERFGVSASSAIRWAAQRRTGGDARPKPQGGDRLSHKTEAHAGLIRAVLEEVPDITLPELKARLAQQGAQVSVAALWRFCQRHKLTRKKRRRTPQSRTVRTS</sequence>
<organism evidence="1 2">
    <name type="scientific">Methylobacterium iners</name>
    <dbReference type="NCBI Taxonomy" id="418707"/>
    <lineage>
        <taxon>Bacteria</taxon>
        <taxon>Pseudomonadati</taxon>
        <taxon>Pseudomonadota</taxon>
        <taxon>Alphaproteobacteria</taxon>
        <taxon>Hyphomicrobiales</taxon>
        <taxon>Methylobacteriaceae</taxon>
        <taxon>Methylobacterium</taxon>
    </lineage>
</organism>
<dbReference type="InterPro" id="IPR009057">
    <property type="entry name" value="Homeodomain-like_sf"/>
</dbReference>
<evidence type="ECO:0000313" key="2">
    <source>
        <dbReference type="Proteomes" id="UP001055125"/>
    </source>
</evidence>
<reference evidence="1" key="1">
    <citation type="journal article" date="2021" name="Front. Microbiol.">
        <title>Comprehensive Comparative Genomics and Phenotyping of Methylobacterium Species.</title>
        <authorList>
            <person name="Alessa O."/>
            <person name="Ogura Y."/>
            <person name="Fujitani Y."/>
            <person name="Takami H."/>
            <person name="Hayashi T."/>
            <person name="Sahin N."/>
            <person name="Tani A."/>
        </authorList>
    </citation>
    <scope>NUCLEOTIDE SEQUENCE</scope>
    <source>
        <strain evidence="1">DSM 19015</strain>
    </source>
</reference>
<protein>
    <recommendedName>
        <fullName evidence="3">Transposase</fullName>
    </recommendedName>
</protein>
<name>A0ABQ4S0Z6_9HYPH</name>
<gene>
    <name evidence="1" type="ORF">OCOJLMKI_3763</name>
</gene>
<dbReference type="Proteomes" id="UP001055125">
    <property type="component" value="Unassembled WGS sequence"/>
</dbReference>